<reference evidence="1" key="1">
    <citation type="submission" date="2019-08" db="EMBL/GenBank/DDBJ databases">
        <authorList>
            <person name="Kucharzyk K."/>
            <person name="Murdoch R.W."/>
            <person name="Higgins S."/>
            <person name="Loffler F."/>
        </authorList>
    </citation>
    <scope>NUCLEOTIDE SEQUENCE</scope>
</reference>
<name>A0A644WFL4_9ZZZZ</name>
<comment type="caution">
    <text evidence="1">The sequence shown here is derived from an EMBL/GenBank/DDBJ whole genome shotgun (WGS) entry which is preliminary data.</text>
</comment>
<proteinExistence type="predicted"/>
<protein>
    <submittedName>
        <fullName evidence="1">Uncharacterized protein</fullName>
    </submittedName>
</protein>
<organism evidence="1">
    <name type="scientific">bioreactor metagenome</name>
    <dbReference type="NCBI Taxonomy" id="1076179"/>
    <lineage>
        <taxon>unclassified sequences</taxon>
        <taxon>metagenomes</taxon>
        <taxon>ecological metagenomes</taxon>
    </lineage>
</organism>
<gene>
    <name evidence="1" type="ORF">SDC9_48636</name>
</gene>
<sequence length="123" mass="14265">MTDREIYEALFAKVEKNMQDYQNKLFQMSPGLIVGKADEIVATNICYNELVTGDFDTEHMEYLLRFENPLEVVRDKWAEEQDVDHSDEFEHALSSLRDMHGIEQEYALDPEYAPPDQGGQTLC</sequence>
<evidence type="ECO:0000313" key="1">
    <source>
        <dbReference type="EMBL" id="MPM02389.1"/>
    </source>
</evidence>
<dbReference type="AlphaFoldDB" id="A0A644WFL4"/>
<accession>A0A644WFL4</accession>
<dbReference type="EMBL" id="VSSQ01000864">
    <property type="protein sequence ID" value="MPM02389.1"/>
    <property type="molecule type" value="Genomic_DNA"/>
</dbReference>